<name>A0A0S4QSA7_9ACTN</name>
<keyword evidence="2" id="KW-0812">Transmembrane</keyword>
<evidence type="ECO:0000256" key="1">
    <source>
        <dbReference type="SAM" id="MobiDB-lite"/>
    </source>
</evidence>
<organism evidence="3 4">
    <name type="scientific">Parafrankia irregularis</name>
    <dbReference type="NCBI Taxonomy" id="795642"/>
    <lineage>
        <taxon>Bacteria</taxon>
        <taxon>Bacillati</taxon>
        <taxon>Actinomycetota</taxon>
        <taxon>Actinomycetes</taxon>
        <taxon>Frankiales</taxon>
        <taxon>Frankiaceae</taxon>
        <taxon>Parafrankia</taxon>
    </lineage>
</organism>
<evidence type="ECO:0000313" key="3">
    <source>
        <dbReference type="EMBL" id="CUU58635.1"/>
    </source>
</evidence>
<keyword evidence="2" id="KW-0472">Membrane</keyword>
<keyword evidence="2" id="KW-1133">Transmembrane helix</keyword>
<dbReference type="AlphaFoldDB" id="A0A0S4QSA7"/>
<gene>
    <name evidence="3" type="ORF">Ga0074812_12111</name>
</gene>
<feature type="region of interest" description="Disordered" evidence="1">
    <location>
        <begin position="230"/>
        <end position="264"/>
    </location>
</feature>
<feature type="transmembrane region" description="Helical" evidence="2">
    <location>
        <begin position="198"/>
        <end position="219"/>
    </location>
</feature>
<feature type="compositionally biased region" description="Basic and acidic residues" evidence="1">
    <location>
        <begin position="1"/>
        <end position="19"/>
    </location>
</feature>
<feature type="compositionally biased region" description="Low complexity" evidence="1">
    <location>
        <begin position="230"/>
        <end position="250"/>
    </location>
</feature>
<dbReference type="EMBL" id="FAOZ01000021">
    <property type="protein sequence ID" value="CUU58635.1"/>
    <property type="molecule type" value="Genomic_DNA"/>
</dbReference>
<evidence type="ECO:0000256" key="2">
    <source>
        <dbReference type="SAM" id="Phobius"/>
    </source>
</evidence>
<sequence length="397" mass="40321">MRGQVDRRRFDDGYSRDGDPGGFGEPSRSGYPEWPDHADHSGYPEWPDHADHAGYAGNSDRSGPVARSAAAARSDQFRGPQVSASNTRGTRPGYHEGAGWAETRDRGRFTDPAARSGGRYPGGADYADDPTPAPGREPGPAAVRGTGQAGRPAPATGDDGFSNWAASRPAYPGTGGFPGSDRARPPASPPPREPAENWLGWVAFLLGIAVLAGGAGYVLNRITTGGPTGGAVPSAAATAGTPTASPADPSQTDPAAGSSGQATGPTAEQVAIMLANSGLPLRTTVVYTAQNDPDALLGRPGGYISRIAFTDTRVSASEIAGAPADAIERGGAIEVFHAPEVAQARGAALSAPSAGGDPAAEYTFVQGRIVLRLSLILTETMAAGYQAALGRIGGGSP</sequence>
<evidence type="ECO:0000313" key="4">
    <source>
        <dbReference type="Proteomes" id="UP000198802"/>
    </source>
</evidence>
<accession>A0A0S4QSA7</accession>
<proteinExistence type="predicted"/>
<protein>
    <submittedName>
        <fullName evidence="3">Uncharacterized protein</fullName>
    </submittedName>
</protein>
<feature type="compositionally biased region" description="Basic and acidic residues" evidence="1">
    <location>
        <begin position="34"/>
        <end position="52"/>
    </location>
</feature>
<reference evidence="4" key="1">
    <citation type="submission" date="2015-11" db="EMBL/GenBank/DDBJ databases">
        <authorList>
            <person name="Varghese N."/>
        </authorList>
    </citation>
    <scope>NUCLEOTIDE SEQUENCE [LARGE SCALE GENOMIC DNA]</scope>
    <source>
        <strain evidence="4">DSM 45899</strain>
    </source>
</reference>
<feature type="region of interest" description="Disordered" evidence="1">
    <location>
        <begin position="1"/>
        <end position="192"/>
    </location>
</feature>
<keyword evidence="4" id="KW-1185">Reference proteome</keyword>
<dbReference type="Proteomes" id="UP000198802">
    <property type="component" value="Unassembled WGS sequence"/>
</dbReference>